<reference evidence="2 3" key="1">
    <citation type="submission" date="2024-03" db="EMBL/GenBank/DDBJ databases">
        <title>Complete genome sequence of the green alga Chloropicon roscoffensis RCC1871.</title>
        <authorList>
            <person name="Lemieux C."/>
            <person name="Pombert J.-F."/>
            <person name="Otis C."/>
            <person name="Turmel M."/>
        </authorList>
    </citation>
    <scope>NUCLEOTIDE SEQUENCE [LARGE SCALE GENOMIC DNA]</scope>
    <source>
        <strain evidence="2 3">RCC1871</strain>
    </source>
</reference>
<keyword evidence="3" id="KW-1185">Reference proteome</keyword>
<name>A0AAX4P0Y0_9CHLO</name>
<accession>A0AAX4P0Y0</accession>
<dbReference type="AlphaFoldDB" id="A0AAX4P0Y0"/>
<organism evidence="2 3">
    <name type="scientific">Chloropicon roscoffensis</name>
    <dbReference type="NCBI Taxonomy" id="1461544"/>
    <lineage>
        <taxon>Eukaryota</taxon>
        <taxon>Viridiplantae</taxon>
        <taxon>Chlorophyta</taxon>
        <taxon>Chloropicophyceae</taxon>
        <taxon>Chloropicales</taxon>
        <taxon>Chloropicaceae</taxon>
        <taxon>Chloropicon</taxon>
    </lineage>
</organism>
<dbReference type="InterPro" id="IPR032710">
    <property type="entry name" value="NTF2-like_dom_sf"/>
</dbReference>
<dbReference type="Pfam" id="PF10184">
    <property type="entry name" value="DUF2358"/>
    <property type="match status" value="1"/>
</dbReference>
<dbReference type="InterPro" id="IPR018790">
    <property type="entry name" value="DUF2358"/>
</dbReference>
<sequence length="275" mass="30169">MSSSTSSVLARGVRQCQGRLARLGARRQAHAQAAARQTSSSSAAAASRPWKDVSLVYVENDSDAAEQQDQATTTSSTFGCDLQANLFHVNAGKAITTLRDELPQVLERELSYDIYTEDVAFVDDLSPSFGRNSKTTVGKDNYKRATFGIRFHTWLFFSRAKFEVARVWQPHEDVIAVRWTFRGLPRIIGSAFPGSTTYVDGISEFKLNRQGLIYQHKVDNLDKGTGLKELSQLLSMRGMVGAAEGTWPGAASYLVPVPVPVEAEGSVYSSYSEDA</sequence>
<evidence type="ECO:0000313" key="2">
    <source>
        <dbReference type="EMBL" id="WZN59556.1"/>
    </source>
</evidence>
<dbReference type="SUPFAM" id="SSF54427">
    <property type="entry name" value="NTF2-like"/>
    <property type="match status" value="1"/>
</dbReference>
<dbReference type="Proteomes" id="UP001472866">
    <property type="component" value="Chromosome 02"/>
</dbReference>
<evidence type="ECO:0000313" key="3">
    <source>
        <dbReference type="Proteomes" id="UP001472866"/>
    </source>
</evidence>
<dbReference type="EMBL" id="CP151502">
    <property type="protein sequence ID" value="WZN59556.1"/>
    <property type="molecule type" value="Genomic_DNA"/>
</dbReference>
<proteinExistence type="predicted"/>
<dbReference type="PANTHER" id="PTHR31094">
    <property type="entry name" value="RIKEN CDNA 2310061I04 GENE"/>
    <property type="match status" value="1"/>
</dbReference>
<dbReference type="PANTHER" id="PTHR31094:SF2">
    <property type="entry name" value="RIKEN CDNA 2310061I04 GENE"/>
    <property type="match status" value="1"/>
</dbReference>
<evidence type="ECO:0000256" key="1">
    <source>
        <dbReference type="SAM" id="MobiDB-lite"/>
    </source>
</evidence>
<feature type="compositionally biased region" description="Low complexity" evidence="1">
    <location>
        <begin position="30"/>
        <end position="46"/>
    </location>
</feature>
<protein>
    <submittedName>
        <fullName evidence="2">DUF2358 domain-containing protein</fullName>
    </submittedName>
</protein>
<gene>
    <name evidence="2" type="ORF">HKI87_02g10820</name>
</gene>
<feature type="region of interest" description="Disordered" evidence="1">
    <location>
        <begin position="27"/>
        <end position="46"/>
    </location>
</feature>